<evidence type="ECO:0000259" key="16">
    <source>
        <dbReference type="PROSITE" id="PS50137"/>
    </source>
</evidence>
<feature type="binding site" evidence="15">
    <location>
        <position position="97"/>
    </location>
    <ligand>
        <name>Mg(2+)</name>
        <dbReference type="ChEBI" id="CHEBI:18420"/>
    </ligand>
</feature>
<dbReference type="PROSITE" id="PS50861">
    <property type="entry name" value="AA_TRNA_LIGASE_II_GLYAB"/>
    <property type="match status" value="1"/>
</dbReference>
<dbReference type="OrthoDB" id="9805026at2"/>
<dbReference type="InterPro" id="IPR014720">
    <property type="entry name" value="dsRBD_dom"/>
</dbReference>
<dbReference type="Gene3D" id="1.10.1520.10">
    <property type="entry name" value="Ribonuclease III domain"/>
    <property type="match status" value="1"/>
</dbReference>
<comment type="subcellular location">
    <subcellularLocation>
        <location evidence="2 15">Cytoplasm</location>
    </subcellularLocation>
</comment>
<dbReference type="FunFam" id="3.30.160.20:FF:000003">
    <property type="entry name" value="Ribonuclease 3"/>
    <property type="match status" value="1"/>
</dbReference>
<accession>A0A2P1PSK4</accession>
<keyword evidence="11 15" id="KW-0255">Endonuclease</keyword>
<keyword evidence="8 15" id="KW-0819">tRNA processing</keyword>
<dbReference type="GO" id="GO:0006397">
    <property type="term" value="P:mRNA processing"/>
    <property type="evidence" value="ECO:0007669"/>
    <property type="project" value="UniProtKB-UniRule"/>
</dbReference>
<evidence type="ECO:0000256" key="8">
    <source>
        <dbReference type="ARBA" id="ARBA00022694"/>
    </source>
</evidence>
<dbReference type="CDD" id="cd00593">
    <property type="entry name" value="RIBOc"/>
    <property type="match status" value="1"/>
</dbReference>
<keyword evidence="9 15" id="KW-0540">Nuclease</keyword>
<sequence>MTAELHRQALTHRSAGQVNNERLEFLGDALVNFVVADELFRRFPKVDEGTLTRMRAALVRESALAELARELDLGAKLILGPGELKSGGHRRDSILADAVEALAAATYVQQGLDAATQLVRDWFAPRVAALDPAWHGKDGKTRLQEWLQAKGLGLPAYQLIAAEGPEHAKTFEVSCEVEALQQKRHARGHSRKLAETRAAEALLAELEKKA</sequence>
<evidence type="ECO:0000256" key="1">
    <source>
        <dbReference type="ARBA" id="ARBA00000109"/>
    </source>
</evidence>
<dbReference type="GO" id="GO:0006426">
    <property type="term" value="P:glycyl-tRNA aminoacylation"/>
    <property type="evidence" value="ECO:0007669"/>
    <property type="project" value="InterPro"/>
</dbReference>
<keyword evidence="13 15" id="KW-0460">Magnesium</keyword>
<feature type="active site" evidence="15">
    <location>
        <position position="28"/>
    </location>
</feature>
<dbReference type="PROSITE" id="PS50142">
    <property type="entry name" value="RNASE_3_2"/>
    <property type="match status" value="1"/>
</dbReference>
<evidence type="ECO:0000256" key="4">
    <source>
        <dbReference type="ARBA" id="ARBA00011738"/>
    </source>
</evidence>
<keyword evidence="10 15" id="KW-0479">Metal-binding</keyword>
<dbReference type="GO" id="GO:0005737">
    <property type="term" value="C:cytoplasm"/>
    <property type="evidence" value="ECO:0007669"/>
    <property type="project" value="UniProtKB-SubCell"/>
</dbReference>
<dbReference type="EMBL" id="CP027860">
    <property type="protein sequence ID" value="AVP97802.1"/>
    <property type="molecule type" value="Genomic_DNA"/>
</dbReference>
<evidence type="ECO:0000256" key="11">
    <source>
        <dbReference type="ARBA" id="ARBA00022759"/>
    </source>
</evidence>
<comment type="catalytic activity">
    <reaction evidence="1 15">
        <text>Endonucleolytic cleavage to 5'-phosphomonoester.</text>
        <dbReference type="EC" id="3.1.26.3"/>
    </reaction>
</comment>
<name>A0A2P1PSK4_9GAMM</name>
<dbReference type="InterPro" id="IPR011907">
    <property type="entry name" value="RNase_III"/>
</dbReference>
<keyword evidence="19" id="KW-1185">Reference proteome</keyword>
<dbReference type="GO" id="GO:0008033">
    <property type="term" value="P:tRNA processing"/>
    <property type="evidence" value="ECO:0007669"/>
    <property type="project" value="UniProtKB-KW"/>
</dbReference>
<dbReference type="SMART" id="SM00358">
    <property type="entry name" value="DSRM"/>
    <property type="match status" value="1"/>
</dbReference>
<evidence type="ECO:0000256" key="14">
    <source>
        <dbReference type="ARBA" id="ARBA00022884"/>
    </source>
</evidence>
<dbReference type="GO" id="GO:0004820">
    <property type="term" value="F:glycine-tRNA ligase activity"/>
    <property type="evidence" value="ECO:0007669"/>
    <property type="project" value="InterPro"/>
</dbReference>
<evidence type="ECO:0000256" key="12">
    <source>
        <dbReference type="ARBA" id="ARBA00022801"/>
    </source>
</evidence>
<dbReference type="InterPro" id="IPR036389">
    <property type="entry name" value="RNase_III_sf"/>
</dbReference>
<comment type="function">
    <text evidence="15">Digests double-stranded RNA. Involved in the processing of primary rRNA transcript to yield the immediate precursors to the large and small rRNAs (23S and 16S). Processes some mRNAs, and tRNAs when they are encoded in the rRNA operon. Processes pre-crRNA and tracrRNA of type II CRISPR loci if present in the organism.</text>
</comment>
<feature type="domain" description="RNase III" evidence="17">
    <location>
        <begin position="1"/>
        <end position="111"/>
    </location>
</feature>
<keyword evidence="5 15" id="KW-0963">Cytoplasm</keyword>
<dbReference type="Pfam" id="PF00035">
    <property type="entry name" value="dsrm"/>
    <property type="match status" value="1"/>
</dbReference>
<dbReference type="GO" id="GO:0042802">
    <property type="term" value="F:identical protein binding"/>
    <property type="evidence" value="ECO:0007669"/>
    <property type="project" value="UniProtKB-ARBA"/>
</dbReference>
<reference evidence="18 19" key="1">
    <citation type="submission" date="2018-03" db="EMBL/GenBank/DDBJ databases">
        <title>Ahniella affigens gen. nov., sp. nov., a gammaproteobacterium isolated from sandy soil near a stream.</title>
        <authorList>
            <person name="Ko Y."/>
            <person name="Kim J.-H."/>
        </authorList>
    </citation>
    <scope>NUCLEOTIDE SEQUENCE [LARGE SCALE GENOMIC DNA]</scope>
    <source>
        <strain evidence="18 19">D13</strain>
    </source>
</reference>
<evidence type="ECO:0000256" key="2">
    <source>
        <dbReference type="ARBA" id="ARBA00004496"/>
    </source>
</evidence>
<feature type="binding site" evidence="15">
    <location>
        <position position="24"/>
    </location>
    <ligand>
        <name>Mg(2+)</name>
        <dbReference type="ChEBI" id="CHEBI:18420"/>
    </ligand>
</feature>
<comment type="similarity">
    <text evidence="3">Belongs to the ribonuclease III family.</text>
</comment>
<evidence type="ECO:0000256" key="9">
    <source>
        <dbReference type="ARBA" id="ARBA00022722"/>
    </source>
</evidence>
<dbReference type="SUPFAM" id="SSF69065">
    <property type="entry name" value="RNase III domain-like"/>
    <property type="match status" value="1"/>
</dbReference>
<evidence type="ECO:0000256" key="5">
    <source>
        <dbReference type="ARBA" id="ARBA00022490"/>
    </source>
</evidence>
<reference evidence="18 19" key="2">
    <citation type="submission" date="2018-03" db="EMBL/GenBank/DDBJ databases">
        <authorList>
            <person name="Keele B.F."/>
        </authorList>
    </citation>
    <scope>NUCLEOTIDE SEQUENCE [LARGE SCALE GENOMIC DNA]</scope>
    <source>
        <strain evidence="18 19">D13</strain>
    </source>
</reference>
<dbReference type="PROSITE" id="PS00517">
    <property type="entry name" value="RNASE_3_1"/>
    <property type="match status" value="1"/>
</dbReference>
<dbReference type="GO" id="GO:0005524">
    <property type="term" value="F:ATP binding"/>
    <property type="evidence" value="ECO:0007669"/>
    <property type="project" value="InterPro"/>
</dbReference>
<dbReference type="SUPFAM" id="SSF54768">
    <property type="entry name" value="dsRNA-binding domain-like"/>
    <property type="match status" value="1"/>
</dbReference>
<dbReference type="CDD" id="cd10845">
    <property type="entry name" value="DSRM_RNAse_III_family"/>
    <property type="match status" value="1"/>
</dbReference>
<feature type="binding site" evidence="15">
    <location>
        <position position="100"/>
    </location>
    <ligand>
        <name>Mg(2+)</name>
        <dbReference type="ChEBI" id="CHEBI:18420"/>
    </ligand>
</feature>
<gene>
    <name evidence="15" type="primary">rnc</name>
    <name evidence="18" type="ORF">C7S18_11605</name>
</gene>
<protein>
    <recommendedName>
        <fullName evidence="15">Ribonuclease 3</fullName>
        <ecNumber evidence="15">3.1.26.3</ecNumber>
    </recommendedName>
    <alternativeName>
        <fullName evidence="15">Ribonuclease III</fullName>
        <shortName evidence="15">RNase III</shortName>
    </alternativeName>
</protein>
<dbReference type="GO" id="GO:0003725">
    <property type="term" value="F:double-stranded RNA binding"/>
    <property type="evidence" value="ECO:0007669"/>
    <property type="project" value="TreeGrafter"/>
</dbReference>
<dbReference type="EC" id="3.1.26.3" evidence="15"/>
<dbReference type="Pfam" id="PF14622">
    <property type="entry name" value="Ribonucleas_3_3"/>
    <property type="match status" value="1"/>
</dbReference>
<dbReference type="Proteomes" id="UP000241074">
    <property type="component" value="Chromosome"/>
</dbReference>
<evidence type="ECO:0000256" key="3">
    <source>
        <dbReference type="ARBA" id="ARBA00010183"/>
    </source>
</evidence>
<evidence type="ECO:0000256" key="7">
    <source>
        <dbReference type="ARBA" id="ARBA00022664"/>
    </source>
</evidence>
<keyword evidence="14 15" id="KW-0694">RNA-binding</keyword>
<dbReference type="PANTHER" id="PTHR11207:SF0">
    <property type="entry name" value="RIBONUCLEASE 3"/>
    <property type="match status" value="1"/>
</dbReference>
<dbReference type="HAMAP" id="MF_00104">
    <property type="entry name" value="RNase_III"/>
    <property type="match status" value="1"/>
</dbReference>
<dbReference type="SMART" id="SM00535">
    <property type="entry name" value="RIBOc"/>
    <property type="match status" value="1"/>
</dbReference>
<evidence type="ECO:0000256" key="10">
    <source>
        <dbReference type="ARBA" id="ARBA00022723"/>
    </source>
</evidence>
<keyword evidence="12 15" id="KW-0378">Hydrolase</keyword>
<comment type="subunit">
    <text evidence="4 15">Homodimer.</text>
</comment>
<keyword evidence="7 15" id="KW-0507">mRNA processing</keyword>
<dbReference type="Gene3D" id="3.30.160.20">
    <property type="match status" value="1"/>
</dbReference>
<dbReference type="GO" id="GO:0010468">
    <property type="term" value="P:regulation of gene expression"/>
    <property type="evidence" value="ECO:0007669"/>
    <property type="project" value="TreeGrafter"/>
</dbReference>
<evidence type="ECO:0000256" key="13">
    <source>
        <dbReference type="ARBA" id="ARBA00022842"/>
    </source>
</evidence>
<evidence type="ECO:0000256" key="6">
    <source>
        <dbReference type="ARBA" id="ARBA00022552"/>
    </source>
</evidence>
<dbReference type="PROSITE" id="PS50137">
    <property type="entry name" value="DS_RBD"/>
    <property type="match status" value="1"/>
</dbReference>
<keyword evidence="15" id="KW-0699">rRNA-binding</keyword>
<dbReference type="GO" id="GO:0019843">
    <property type="term" value="F:rRNA binding"/>
    <property type="evidence" value="ECO:0007669"/>
    <property type="project" value="UniProtKB-KW"/>
</dbReference>
<dbReference type="GO" id="GO:0006364">
    <property type="term" value="P:rRNA processing"/>
    <property type="evidence" value="ECO:0007669"/>
    <property type="project" value="UniProtKB-UniRule"/>
</dbReference>
<dbReference type="GO" id="GO:0004525">
    <property type="term" value="F:ribonuclease III activity"/>
    <property type="evidence" value="ECO:0007669"/>
    <property type="project" value="UniProtKB-UniRule"/>
</dbReference>
<dbReference type="AlphaFoldDB" id="A0A2P1PSK4"/>
<feature type="domain" description="DRBM" evidence="16">
    <location>
        <begin position="138"/>
        <end position="208"/>
    </location>
</feature>
<proteinExistence type="inferred from homology"/>
<dbReference type="FunFam" id="1.10.1520.10:FF:000001">
    <property type="entry name" value="Ribonuclease 3"/>
    <property type="match status" value="1"/>
</dbReference>
<dbReference type="KEGG" id="xba:C7S18_11605"/>
<dbReference type="GO" id="GO:0046872">
    <property type="term" value="F:metal ion binding"/>
    <property type="evidence" value="ECO:0007669"/>
    <property type="project" value="UniProtKB-KW"/>
</dbReference>
<evidence type="ECO:0000313" key="19">
    <source>
        <dbReference type="Proteomes" id="UP000241074"/>
    </source>
</evidence>
<evidence type="ECO:0000256" key="15">
    <source>
        <dbReference type="HAMAP-Rule" id="MF_00104"/>
    </source>
</evidence>
<dbReference type="PANTHER" id="PTHR11207">
    <property type="entry name" value="RIBONUCLEASE III"/>
    <property type="match status" value="1"/>
</dbReference>
<dbReference type="RefSeq" id="WP_106891723.1">
    <property type="nucleotide sequence ID" value="NZ_CP027860.1"/>
</dbReference>
<dbReference type="InterPro" id="IPR000999">
    <property type="entry name" value="RNase_III_dom"/>
</dbReference>
<keyword evidence="6 15" id="KW-0698">rRNA processing</keyword>
<evidence type="ECO:0000259" key="17">
    <source>
        <dbReference type="PROSITE" id="PS50142"/>
    </source>
</evidence>
<comment type="cofactor">
    <cofactor evidence="15">
        <name>Mg(2+)</name>
        <dbReference type="ChEBI" id="CHEBI:18420"/>
    </cofactor>
</comment>
<dbReference type="InterPro" id="IPR006194">
    <property type="entry name" value="Gly-tRNA-synth_heterodimer"/>
</dbReference>
<evidence type="ECO:0000313" key="18">
    <source>
        <dbReference type="EMBL" id="AVP97802.1"/>
    </source>
</evidence>
<organism evidence="18 19">
    <name type="scientific">Ahniella affigens</name>
    <dbReference type="NCBI Taxonomy" id="2021234"/>
    <lineage>
        <taxon>Bacteria</taxon>
        <taxon>Pseudomonadati</taxon>
        <taxon>Pseudomonadota</taxon>
        <taxon>Gammaproteobacteria</taxon>
        <taxon>Lysobacterales</taxon>
        <taxon>Rhodanobacteraceae</taxon>
        <taxon>Ahniella</taxon>
    </lineage>
</organism>
<feature type="active site" evidence="15">
    <location>
        <position position="100"/>
    </location>
</feature>
<dbReference type="NCBIfam" id="TIGR02191">
    <property type="entry name" value="RNaseIII"/>
    <property type="match status" value="1"/>
</dbReference>